<evidence type="ECO:0000313" key="1">
    <source>
        <dbReference type="EMBL" id="TCP63458.1"/>
    </source>
</evidence>
<gene>
    <name evidence="1" type="ORF">EV663_101728</name>
</gene>
<accession>A0A4R2RKV1</accession>
<dbReference type="AlphaFoldDB" id="A0A4R2RKV1"/>
<reference evidence="1 2" key="1">
    <citation type="submission" date="2019-03" db="EMBL/GenBank/DDBJ databases">
        <title>Genomic Encyclopedia of Type Strains, Phase IV (KMG-IV): sequencing the most valuable type-strain genomes for metagenomic binning, comparative biology and taxonomic classification.</title>
        <authorList>
            <person name="Goeker M."/>
        </authorList>
    </citation>
    <scope>NUCLEOTIDE SEQUENCE [LARGE SCALE GENOMIC DNA]</scope>
    <source>
        <strain evidence="1 2">DSM 24766</strain>
    </source>
</reference>
<sequence length="41" mass="4707">MLLLTKENPLVPLGAAFFSLWGREGGSEENKLSWYLYLYLS</sequence>
<name>A0A4R2RKV1_9RHOB</name>
<comment type="caution">
    <text evidence="1">The sequence shown here is derived from an EMBL/GenBank/DDBJ whole genome shotgun (WGS) entry which is preliminary data.</text>
</comment>
<proteinExistence type="predicted"/>
<dbReference type="Proteomes" id="UP000295050">
    <property type="component" value="Unassembled WGS sequence"/>
</dbReference>
<protein>
    <submittedName>
        <fullName evidence="1">Uncharacterized protein</fullName>
    </submittedName>
</protein>
<dbReference type="EMBL" id="SLXU01000001">
    <property type="protein sequence ID" value="TCP63458.1"/>
    <property type="molecule type" value="Genomic_DNA"/>
</dbReference>
<evidence type="ECO:0000313" key="2">
    <source>
        <dbReference type="Proteomes" id="UP000295050"/>
    </source>
</evidence>
<organism evidence="1 2">
    <name type="scientific">Rhodovulum bhavnagarense</name>
    <dbReference type="NCBI Taxonomy" id="992286"/>
    <lineage>
        <taxon>Bacteria</taxon>
        <taxon>Pseudomonadati</taxon>
        <taxon>Pseudomonadota</taxon>
        <taxon>Alphaproteobacteria</taxon>
        <taxon>Rhodobacterales</taxon>
        <taxon>Paracoccaceae</taxon>
        <taxon>Rhodovulum</taxon>
    </lineage>
</organism>
<keyword evidence="2" id="KW-1185">Reference proteome</keyword>